<evidence type="ECO:0000313" key="1">
    <source>
        <dbReference type="EMBL" id="KOF02530.1"/>
    </source>
</evidence>
<sequence>MRRVQWLCLLVLVVTLSACDRHKIYEEVYDFEAAVWNMDTIPEFEFKIDDNQPKRILLNVRNSIDFKSQNLYLTYYLLNEQGTEIKSELINIQLFDPITGKPSGKGNSIFQHEVEILPAYTFPKTGTYKIKVAQYMREANLEEVPSVGIRVEEASN</sequence>
<dbReference type="NCBIfam" id="TIGR03511">
    <property type="entry name" value="GldH_lipo"/>
    <property type="match status" value="1"/>
</dbReference>
<keyword evidence="2" id="KW-1185">Reference proteome</keyword>
<dbReference type="InterPro" id="IPR020018">
    <property type="entry name" value="Motility-assoc_lipoprot_GldH"/>
</dbReference>
<dbReference type="AlphaFoldDB" id="A0A0L8AK22"/>
<evidence type="ECO:0008006" key="3">
    <source>
        <dbReference type="Google" id="ProtNLM"/>
    </source>
</evidence>
<dbReference type="Pfam" id="PF14109">
    <property type="entry name" value="GldH_lipo"/>
    <property type="match status" value="1"/>
</dbReference>
<comment type="caution">
    <text evidence="1">The sequence shown here is derived from an EMBL/GenBank/DDBJ whole genome shotgun (WGS) entry which is preliminary data.</text>
</comment>
<gene>
    <name evidence="1" type="ORF">OB69_11405</name>
</gene>
<evidence type="ECO:0000313" key="2">
    <source>
        <dbReference type="Proteomes" id="UP000036908"/>
    </source>
</evidence>
<dbReference type="OrthoDB" id="982482at2"/>
<organism evidence="1 2">
    <name type="scientific">Roseivirga seohaensis subsp. aquiponti</name>
    <dbReference type="NCBI Taxonomy" id="1566026"/>
    <lineage>
        <taxon>Bacteria</taxon>
        <taxon>Pseudomonadati</taxon>
        <taxon>Bacteroidota</taxon>
        <taxon>Cytophagia</taxon>
        <taxon>Cytophagales</taxon>
        <taxon>Roseivirgaceae</taxon>
        <taxon>Roseivirga</taxon>
    </lineage>
</organism>
<dbReference type="Proteomes" id="UP000036908">
    <property type="component" value="Unassembled WGS sequence"/>
</dbReference>
<name>A0A0L8AK22_9BACT</name>
<dbReference type="RefSeq" id="WP_071426773.1">
    <property type="nucleotide sequence ID" value="NZ_JSVA01000011.1"/>
</dbReference>
<dbReference type="PROSITE" id="PS51257">
    <property type="entry name" value="PROKAR_LIPOPROTEIN"/>
    <property type="match status" value="1"/>
</dbReference>
<accession>A0A0L8AK22</accession>
<proteinExistence type="predicted"/>
<dbReference type="PATRIC" id="fig|1566026.4.peg.567"/>
<reference evidence="2" key="1">
    <citation type="submission" date="2014-11" db="EMBL/GenBank/DDBJ databases">
        <title>Genome sequencing of Roseivirga sp. D-25.</title>
        <authorList>
            <person name="Selvaratnam C."/>
            <person name="Thevarajoo S."/>
            <person name="Goh K.M."/>
            <person name="Eee R."/>
            <person name="Chan K.-G."/>
            <person name="Chong C.S."/>
        </authorList>
    </citation>
    <scope>NUCLEOTIDE SEQUENCE [LARGE SCALE GENOMIC DNA]</scope>
    <source>
        <strain evidence="2">D-25</strain>
    </source>
</reference>
<protein>
    <recommendedName>
        <fullName evidence="3">Gliding motility lipoprotein GldH</fullName>
    </recommendedName>
</protein>
<dbReference type="EMBL" id="JSVA01000011">
    <property type="protein sequence ID" value="KOF02530.1"/>
    <property type="molecule type" value="Genomic_DNA"/>
</dbReference>